<keyword evidence="2" id="KW-0597">Phosphoprotein</keyword>
<evidence type="ECO:0000256" key="2">
    <source>
        <dbReference type="ARBA" id="ARBA00022553"/>
    </source>
</evidence>
<feature type="region of interest" description="Disordered" evidence="3">
    <location>
        <begin position="233"/>
        <end position="256"/>
    </location>
</feature>
<comment type="similarity">
    <text evidence="1">Belongs to the PACS family.</text>
</comment>
<feature type="compositionally biased region" description="Polar residues" evidence="3">
    <location>
        <begin position="1012"/>
        <end position="1046"/>
    </location>
</feature>
<evidence type="ECO:0000259" key="5">
    <source>
        <dbReference type="Pfam" id="PF25332"/>
    </source>
</evidence>
<reference evidence="7" key="2">
    <citation type="submission" date="2023-11" db="UniProtKB">
        <authorList>
            <consortium name="WormBaseParasite"/>
        </authorList>
    </citation>
    <scope>IDENTIFICATION</scope>
</reference>
<evidence type="ECO:0000259" key="4">
    <source>
        <dbReference type="Pfam" id="PF10254"/>
    </source>
</evidence>
<keyword evidence="6" id="KW-1185">Reference proteome</keyword>
<dbReference type="Pfam" id="PF25332">
    <property type="entry name" value="C2_PACS_N"/>
    <property type="match status" value="2"/>
</dbReference>
<sequence length="1470" mass="158377">MSSAGMISMKMSASWEAEKSSSNAIPRLCSLSLVQIILDRPIEPECANTGFYVVVRMRGTARRVLRSPEITLICSKSPQAQVVSTNAHSNNLSTNPNEVGHSESTGQPCANTSLNASVPGGGGGGGSVLIDFTCNIQYSHLLTRDSNTLQILLQRRKKYKSKAMNLGYKTLAYCNVNLAQVLQRRIENRFLDLYTDPKCSTLPVGRIEVLYLSSSPIEKDLLNGKRKVVDEDEDYPLPDVYSEQDDSDHGEESDEDQMAECEMVGHSRQKKLVKAMSVGCVNQKQIKQKLIGLLKKLKIGDPNEVDLDVAATSKLWDEIDRMATVSDIEEDSDAESINLVSIQSTPRPTLRPFFATAGSSDDTLSADAGAKLLKRLQRELLSQSETDTSPDTIQLRSMLASVGKSVNLQKPFGKSVDKSAGLLQLEHNSPPLQPPSSSSTITYTDTIPLQSNDSSSSRIHRGGGSGHGMSLAGGRFAKRFAHIRRRSNTNSSAKQIFGVSRSSKSNYRHNSEATVQEMSNIPLESESSDDHSPTDAGLELSSPRGQNSVFDHIGLHDSDLSEVLSAVCSTPDANRTHCSRDRGVSDGNLNFSIDESRIQEKLLTNSISDFTNGGIKYSEASSHCADKNRFKQISMEPNISDIEKLANVTFIVSGLEKSGKLIHDLLSEWNLRLISVNSFSEMRTVFTRLANESSQSHTRRILEDGDFIKVCILGGNQLINLVLRAYVDQLSCRSTELAASFRFFIIPIDGVNKLLHATTSLSLSSTLPYYDQINSMKNGIPINSSFGGQQNINDSPSNQLNLNDSNSGRASLSSIQTTYFNNLFAYHLCQIDPIYGKLFKELCDESGSIDHSDHNISVSNLTNKEYLSVIRLELLNRIIRYVIGSRNMHTFPIGACLLGSSKHTNHNSSSNTSTSGSKIQKSLTTDCSSTTTTSGNTSSTNSNITNQLSHGVLDQCASHSDGTSCLAKGSSVPDTPTHSEEMVIPFILNVRLGNCSALAYPGLSVSLPMHPKTQQQQQLGKSLTGDNSASSQSPNSTNVANTNATELDSKTPSDPEQSHTKRNISPESTSHGTFTSPRIRRNFSLSFRSSKKLRKRKSSWTDGANSSSTTTTITTTSNNNNGSTNINSVLLHGSHSSTQRSGQSPVFGSDQRLWDIQVEYWSIPSHTTTTTNTSSNSSTQSNQVNTVSGSASNTIVPCPISSPSTISDTVSPPRRSTLKTLSPGLVVTIDSSISSASYAASPLRGGDIFGVGTEPNSSSVVHSPLRHTPFNLGQTHSQHLVLGLWTKEKKQKIMLIGRKGKGFSCRYELINGIQRLLCTGRGCNFHNTSLSTSTTGGSGGGGTSGTGGTERTKDTESSQRNASSIFSSSVDSSNISPSVEGKASSSISALGLALTGGGGGSSGGSGGNSGFGINTANTLMRVSIDGVEWTNLKFFQITPVWRTHVKFFPVALLNNTPIIGGDTATAASVR</sequence>
<feature type="domain" description="Phosphofurin acidic cluster sorting protein 1/2 C-terminal" evidence="4">
    <location>
        <begin position="1416"/>
        <end position="1454"/>
    </location>
</feature>
<feature type="domain" description="Phosphofurin acidic cluster sorting protein 1/2 N-terminal C2" evidence="5">
    <location>
        <begin position="7"/>
        <end position="77"/>
    </location>
</feature>
<feature type="compositionally biased region" description="Basic and acidic residues" evidence="3">
    <location>
        <begin position="1047"/>
        <end position="1059"/>
    </location>
</feature>
<feature type="compositionally biased region" description="Low complexity" evidence="3">
    <location>
        <begin position="1105"/>
        <end position="1128"/>
    </location>
</feature>
<feature type="region of interest" description="Disordered" evidence="3">
    <location>
        <begin position="1011"/>
        <end position="1148"/>
    </location>
</feature>
<evidence type="ECO:0000256" key="3">
    <source>
        <dbReference type="SAM" id="MobiDB-lite"/>
    </source>
</evidence>
<dbReference type="GO" id="GO:0072659">
    <property type="term" value="P:protein localization to plasma membrane"/>
    <property type="evidence" value="ECO:0007669"/>
    <property type="project" value="TreeGrafter"/>
</dbReference>
<feature type="compositionally biased region" description="Polar residues" evidence="3">
    <location>
        <begin position="1189"/>
        <end position="1210"/>
    </location>
</feature>
<accession>A0AA85K2L6</accession>
<feature type="compositionally biased region" description="Polar residues" evidence="3">
    <location>
        <begin position="1134"/>
        <end position="1146"/>
    </location>
</feature>
<feature type="compositionally biased region" description="Low complexity" evidence="3">
    <location>
        <begin position="1167"/>
        <end position="1188"/>
    </location>
</feature>
<evidence type="ECO:0000256" key="1">
    <source>
        <dbReference type="ARBA" id="ARBA00008590"/>
    </source>
</evidence>
<name>A0AA85K2L6_TRIRE</name>
<dbReference type="PANTHER" id="PTHR13280:SF17">
    <property type="entry name" value="KRUEPPEL TARGET AT 95D, ISOFORM A"/>
    <property type="match status" value="1"/>
</dbReference>
<evidence type="ECO:0000313" key="6">
    <source>
        <dbReference type="Proteomes" id="UP000050795"/>
    </source>
</evidence>
<evidence type="ECO:0000313" key="7">
    <source>
        <dbReference type="WBParaSite" id="TREG1_55210.4"/>
    </source>
</evidence>
<feature type="region of interest" description="Disordered" evidence="3">
    <location>
        <begin position="925"/>
        <end position="945"/>
    </location>
</feature>
<feature type="compositionally biased region" description="Polar residues" evidence="3">
    <location>
        <begin position="488"/>
        <end position="505"/>
    </location>
</feature>
<proteinExistence type="inferred from homology"/>
<organism evidence="6 7">
    <name type="scientific">Trichobilharzia regenti</name>
    <name type="common">Nasal bird schistosome</name>
    <dbReference type="NCBI Taxonomy" id="157069"/>
    <lineage>
        <taxon>Eukaryota</taxon>
        <taxon>Metazoa</taxon>
        <taxon>Spiralia</taxon>
        <taxon>Lophotrochozoa</taxon>
        <taxon>Platyhelminthes</taxon>
        <taxon>Trematoda</taxon>
        <taxon>Digenea</taxon>
        <taxon>Strigeidida</taxon>
        <taxon>Schistosomatoidea</taxon>
        <taxon>Schistosomatidae</taxon>
        <taxon>Trichobilharzia</taxon>
    </lineage>
</organism>
<dbReference type="InterPro" id="IPR057541">
    <property type="entry name" value="PACS1/2_N"/>
</dbReference>
<feature type="region of interest" description="Disordered" evidence="3">
    <location>
        <begin position="484"/>
        <end position="545"/>
    </location>
</feature>
<dbReference type="Pfam" id="PF10254">
    <property type="entry name" value="Pacs-1"/>
    <property type="match status" value="2"/>
</dbReference>
<dbReference type="PANTHER" id="PTHR13280">
    <property type="entry name" value="PHOSPHOFURIN ACIDIC CLUSTER SORTING PROTEIN"/>
    <property type="match status" value="1"/>
</dbReference>
<dbReference type="Proteomes" id="UP000050795">
    <property type="component" value="Unassembled WGS sequence"/>
</dbReference>
<feature type="region of interest" description="Disordered" evidence="3">
    <location>
        <begin position="1329"/>
        <end position="1377"/>
    </location>
</feature>
<protein>
    <submittedName>
        <fullName evidence="7">Uncharacterized protein</fullName>
    </submittedName>
</protein>
<feature type="compositionally biased region" description="Gly residues" evidence="3">
    <location>
        <begin position="1336"/>
        <end position="1348"/>
    </location>
</feature>
<dbReference type="InterPro" id="IPR019381">
    <property type="entry name" value="PACS1/2_C"/>
</dbReference>
<feature type="compositionally biased region" description="Basic residues" evidence="3">
    <location>
        <begin position="1089"/>
        <end position="1098"/>
    </location>
</feature>
<dbReference type="WBParaSite" id="TREG1_55210.4">
    <property type="protein sequence ID" value="TREG1_55210.4"/>
    <property type="gene ID" value="TREG1_55210"/>
</dbReference>
<feature type="compositionally biased region" description="Low complexity" evidence="3">
    <location>
        <begin position="435"/>
        <end position="448"/>
    </location>
</feature>
<feature type="region of interest" description="Disordered" evidence="3">
    <location>
        <begin position="425"/>
        <end position="472"/>
    </location>
</feature>
<feature type="region of interest" description="Disordered" evidence="3">
    <location>
        <begin position="1167"/>
        <end position="1215"/>
    </location>
</feature>
<reference evidence="6" key="1">
    <citation type="submission" date="2022-06" db="EMBL/GenBank/DDBJ databases">
        <authorList>
            <person name="Berger JAMES D."/>
            <person name="Berger JAMES D."/>
        </authorList>
    </citation>
    <scope>NUCLEOTIDE SEQUENCE [LARGE SCALE GENOMIC DNA]</scope>
</reference>
<feature type="compositionally biased region" description="Low complexity" evidence="3">
    <location>
        <begin position="1363"/>
        <end position="1377"/>
    </location>
</feature>
<feature type="domain" description="Phosphofurin acidic cluster sorting protein 1/2 C-terminal" evidence="4">
    <location>
        <begin position="643"/>
        <end position="748"/>
    </location>
</feature>
<feature type="domain" description="Phosphofurin acidic cluster sorting protein 1/2 N-terminal C2" evidence="5">
    <location>
        <begin position="129"/>
        <end position="187"/>
    </location>
</feature>
<feature type="compositionally biased region" description="Polar residues" evidence="3">
    <location>
        <begin position="1063"/>
        <end position="1076"/>
    </location>
</feature>